<sequence length="971" mass="101750">MEPSISGDNADWAFLPPPAIQVIGTQLPSSSILRSRLINKHWANCLAGVVDTLYVVPESFHSDAETSGLIKAFPKATTANLDLQDTFMTVPKDVKVSLERYAAQRAGLPFEEPEPEASTSAAATPEITGATGSVAGAAAAAAAAPAAGAAAGAPAAAGAAPAAGNAVALAPPAAAAAGAALAAQQLQQAQAAAAAGNPAGQQQPQQQNPIAALAAAFAAGLLNGNPNVAMAAAANVAGLLGAPGQPAAALVPPAPTFPHSAITSNPVLGIVPDTTTHLRVRMPDSMDLASHYSDMNASWDYVSTLLSRVGTKLSGLSLSTAPGGAHISMLQPLTQLTSLTMDEASHSTWSAEHLPIVGSLTRLRNLAIKIPPYRSQRPEPAPGSPAVQQPGALASWTALQQLTKLHVSALRYSFHSSLVAVLPHLTKLEYLALRAPQTRLPWPGTDKPLFAHIGLLTGLTQLSLALGDHNMQPQDWQSLTTLGRLSAIELSVSEGSDGLNVPVGLDFPALRSLKLRYPNSQDLVRIAMWSGVQKLDIKFPEHEREWHQEDAVVELMELRAKLAPSAGISIIASVLDTAPAAQLAAVAAAGAVSADASAARPGVTTAATPGGATIGAVQAGAVAAAAVIAATATAAAAAGTTGLPQPPTGAGNMNGLVAWWSPLLPLLALPGMTDFRCSAKEGLASRFPILFDEILSGLCAAWPGITRLCFKGCINVASQASGWDALRALTKLQQLELRHHPPNNDDQGADHAANRAARARYVRVEPIKLPATSLPDSLQTLLLENVELRRKETDCLSHLTSLERRTTCRHFPEFEGMPLQRLVVSNCCVKAKGITSIATECAGLTHLVFAVYKVTEPADLRELQAALRQMVRSLSQLQVLKVRVLAGCITQDLVEDMVTYLQYLQRLKLTSSDGWQDTALFLPLTKMAGLRKCSLAYFKSAEAARLLRAEFRAVLPYCKIKAKHEQEPRAG</sequence>
<comment type="caution">
    <text evidence="2">The sequence shown here is derived from an EMBL/GenBank/DDBJ whole genome shotgun (WGS) entry which is preliminary data.</text>
</comment>
<evidence type="ECO:0008006" key="4">
    <source>
        <dbReference type="Google" id="ProtNLM"/>
    </source>
</evidence>
<organism evidence="2 3">
    <name type="scientific">Chlamydomonas schloesseri</name>
    <dbReference type="NCBI Taxonomy" id="2026947"/>
    <lineage>
        <taxon>Eukaryota</taxon>
        <taxon>Viridiplantae</taxon>
        <taxon>Chlorophyta</taxon>
        <taxon>core chlorophytes</taxon>
        <taxon>Chlorophyceae</taxon>
        <taxon>CS clade</taxon>
        <taxon>Chlamydomonadales</taxon>
        <taxon>Chlamydomonadaceae</taxon>
        <taxon>Chlamydomonas</taxon>
    </lineage>
</organism>
<accession>A0A835W9J6</accession>
<comment type="subcellular location">
    <subcellularLocation>
        <location evidence="1">Cytoplasm</location>
        <location evidence="1">Cytoskeleton</location>
        <location evidence="1">Cilium axoneme</location>
    </subcellularLocation>
</comment>
<dbReference type="OrthoDB" id="531954at2759"/>
<dbReference type="InterPro" id="IPR032675">
    <property type="entry name" value="LRR_dom_sf"/>
</dbReference>
<reference evidence="2" key="1">
    <citation type="journal article" date="2020" name="bioRxiv">
        <title>Comparative genomics of Chlamydomonas.</title>
        <authorList>
            <person name="Craig R.J."/>
            <person name="Hasan A.R."/>
            <person name="Ness R.W."/>
            <person name="Keightley P.D."/>
        </authorList>
    </citation>
    <scope>NUCLEOTIDE SEQUENCE</scope>
    <source>
        <strain evidence="2">CCAP 11/173</strain>
    </source>
</reference>
<keyword evidence="3" id="KW-1185">Reference proteome</keyword>
<protein>
    <recommendedName>
        <fullName evidence="4">F-box domain-containing protein</fullName>
    </recommendedName>
</protein>
<name>A0A835W9J6_9CHLO</name>
<dbReference type="AlphaFoldDB" id="A0A835W9J6"/>
<evidence type="ECO:0000313" key="3">
    <source>
        <dbReference type="Proteomes" id="UP000613740"/>
    </source>
</evidence>
<dbReference type="GO" id="GO:0005930">
    <property type="term" value="C:axoneme"/>
    <property type="evidence" value="ECO:0007669"/>
    <property type="project" value="UniProtKB-SubCell"/>
</dbReference>
<proteinExistence type="predicted"/>
<gene>
    <name evidence="2" type="ORF">HYH02_009389</name>
</gene>
<dbReference type="Proteomes" id="UP000613740">
    <property type="component" value="Unassembled WGS sequence"/>
</dbReference>
<evidence type="ECO:0000256" key="1">
    <source>
        <dbReference type="ARBA" id="ARBA00004430"/>
    </source>
</evidence>
<dbReference type="EMBL" id="JAEHOD010000031">
    <property type="protein sequence ID" value="KAG2443323.1"/>
    <property type="molecule type" value="Genomic_DNA"/>
</dbReference>
<dbReference type="Gene3D" id="3.80.10.10">
    <property type="entry name" value="Ribonuclease Inhibitor"/>
    <property type="match status" value="2"/>
</dbReference>
<evidence type="ECO:0000313" key="2">
    <source>
        <dbReference type="EMBL" id="KAG2443323.1"/>
    </source>
</evidence>
<dbReference type="SUPFAM" id="SSF52047">
    <property type="entry name" value="RNI-like"/>
    <property type="match status" value="2"/>
</dbReference>